<dbReference type="GeneID" id="87913292"/>
<evidence type="ECO:0000256" key="5">
    <source>
        <dbReference type="SAM" id="Coils"/>
    </source>
</evidence>
<evidence type="ECO:0000256" key="4">
    <source>
        <dbReference type="PROSITE-ProRule" id="PRU00475"/>
    </source>
</evidence>
<evidence type="ECO:0000313" key="9">
    <source>
        <dbReference type="EMBL" id="KAK4650208.1"/>
    </source>
</evidence>
<feature type="compositionally biased region" description="Polar residues" evidence="6">
    <location>
        <begin position="268"/>
        <end position="285"/>
    </location>
</feature>
<dbReference type="RefSeq" id="XP_062739183.1">
    <property type="nucleotide sequence ID" value="XM_062893385.1"/>
</dbReference>
<feature type="region of interest" description="Disordered" evidence="6">
    <location>
        <begin position="721"/>
        <end position="767"/>
    </location>
</feature>
<feature type="compositionally biased region" description="Acidic residues" evidence="6">
    <location>
        <begin position="490"/>
        <end position="502"/>
    </location>
</feature>
<feature type="region of interest" description="Disordered" evidence="6">
    <location>
        <begin position="485"/>
        <end position="523"/>
    </location>
</feature>
<reference evidence="9 10" key="1">
    <citation type="journal article" date="2023" name="bioRxiv">
        <title>High-quality genome assemblies of four members of thePodospora anserinaspecies complex.</title>
        <authorList>
            <person name="Ament-Velasquez S.L."/>
            <person name="Vogan A.A."/>
            <person name="Wallerman O."/>
            <person name="Hartmann F."/>
            <person name="Gautier V."/>
            <person name="Silar P."/>
            <person name="Giraud T."/>
            <person name="Johannesson H."/>
        </authorList>
    </citation>
    <scope>NUCLEOTIDE SEQUENCE [LARGE SCALE GENOMIC DNA]</scope>
    <source>
        <strain evidence="9 10">CBS 415.72m</strain>
    </source>
</reference>
<feature type="compositionally biased region" description="Acidic residues" evidence="6">
    <location>
        <begin position="1006"/>
        <end position="1016"/>
    </location>
</feature>
<gene>
    <name evidence="9" type="ORF">QC762_705340</name>
</gene>
<feature type="region of interest" description="Disordered" evidence="6">
    <location>
        <begin position="1037"/>
        <end position="1058"/>
    </location>
</feature>
<dbReference type="InterPro" id="IPR013136">
    <property type="entry name" value="WSTF_Acf1_Cbp146"/>
</dbReference>
<comment type="subcellular location">
    <subcellularLocation>
        <location evidence="1 4">Nucleus</location>
    </subcellularLocation>
</comment>
<dbReference type="PROSITE" id="PS50827">
    <property type="entry name" value="DDT"/>
    <property type="match status" value="1"/>
</dbReference>
<dbReference type="PANTHER" id="PTHR32075:SF6">
    <property type="entry name" value="ISWI CHROMATIN-REMODELING COMPLEX SUBUNIT YPL216W-RELATED"/>
    <property type="match status" value="1"/>
</dbReference>
<keyword evidence="3 4" id="KW-0539">Nucleus</keyword>
<dbReference type="Pfam" id="PF10537">
    <property type="entry name" value="WAC_Acf1_DNA_bd"/>
    <property type="match status" value="1"/>
</dbReference>
<dbReference type="Pfam" id="PF15613">
    <property type="entry name" value="WSD"/>
    <property type="match status" value="1"/>
</dbReference>
<proteinExistence type="predicted"/>
<keyword evidence="2 5" id="KW-0175">Coiled coil</keyword>
<comment type="caution">
    <text evidence="9">The sequence shown here is derived from an EMBL/GenBank/DDBJ whole genome shotgun (WGS) entry which is preliminary data.</text>
</comment>
<dbReference type="EMBL" id="JAFFHA010000009">
    <property type="protein sequence ID" value="KAK4650208.1"/>
    <property type="molecule type" value="Genomic_DNA"/>
</dbReference>
<dbReference type="PANTHER" id="PTHR32075">
    <property type="entry name" value="ISWI CHROMATIN-REMODELING COMPLEX SUBUNIT YPL216W-RELATED"/>
    <property type="match status" value="1"/>
</dbReference>
<feature type="compositionally biased region" description="Basic residues" evidence="6">
    <location>
        <begin position="990"/>
        <end position="999"/>
    </location>
</feature>
<evidence type="ECO:0000256" key="2">
    <source>
        <dbReference type="ARBA" id="ARBA00023054"/>
    </source>
</evidence>
<protein>
    <submittedName>
        <fullName evidence="9">Uncharacterized protein</fullName>
    </submittedName>
</protein>
<feature type="domain" description="WAC" evidence="8">
    <location>
        <begin position="22"/>
        <end position="156"/>
    </location>
</feature>
<dbReference type="Pfam" id="PF02791">
    <property type="entry name" value="DDT"/>
    <property type="match status" value="1"/>
</dbReference>
<keyword evidence="10" id="KW-1185">Reference proteome</keyword>
<feature type="compositionally biased region" description="Basic and acidic residues" evidence="6">
    <location>
        <begin position="742"/>
        <end position="763"/>
    </location>
</feature>
<organism evidence="9 10">
    <name type="scientific">Podospora pseudocomata</name>
    <dbReference type="NCBI Taxonomy" id="2093779"/>
    <lineage>
        <taxon>Eukaryota</taxon>
        <taxon>Fungi</taxon>
        <taxon>Dikarya</taxon>
        <taxon>Ascomycota</taxon>
        <taxon>Pezizomycotina</taxon>
        <taxon>Sordariomycetes</taxon>
        <taxon>Sordariomycetidae</taxon>
        <taxon>Sordariales</taxon>
        <taxon>Podosporaceae</taxon>
        <taxon>Podospora</taxon>
    </lineage>
</organism>
<feature type="coiled-coil region" evidence="5">
    <location>
        <begin position="656"/>
        <end position="683"/>
    </location>
</feature>
<evidence type="ECO:0000256" key="3">
    <source>
        <dbReference type="ARBA" id="ARBA00023242"/>
    </source>
</evidence>
<dbReference type="InterPro" id="IPR028942">
    <property type="entry name" value="WHIM1_dom"/>
</dbReference>
<evidence type="ECO:0000256" key="1">
    <source>
        <dbReference type="ARBA" id="ARBA00004123"/>
    </source>
</evidence>
<accession>A0ABR0G3A1</accession>
<dbReference type="Proteomes" id="UP001323405">
    <property type="component" value="Unassembled WGS sequence"/>
</dbReference>
<dbReference type="InterPro" id="IPR018501">
    <property type="entry name" value="DDT_dom"/>
</dbReference>
<evidence type="ECO:0000259" key="8">
    <source>
        <dbReference type="PROSITE" id="PS51136"/>
    </source>
</evidence>
<feature type="compositionally biased region" description="Basic and acidic residues" evidence="6">
    <location>
        <begin position="971"/>
        <end position="989"/>
    </location>
</feature>
<feature type="domain" description="DDT" evidence="7">
    <location>
        <begin position="417"/>
        <end position="480"/>
    </location>
</feature>
<sequence>MVQFKRKPVQFLPVPDIDDEQQEVWHIPQTGEVFTTYEDYLNRYVNHVHCLSLTPLIFKMLTLCFRMDFYKQKRFICTITGHSGLSFFDALESELANAAEVDDIFPEALKGPVLRRVQFSTVSRIDTLVDQIYDEFKNDYYPGEAVLVEVIGHTEKLAGIVRDKTRFGGKMLPDGTLSKPFATYFVSLTMSPAEEAVVDDAHIFRDRKIFTKQVLRQYIKKTVTREAWNGAPWLVKDEVAEKYHIDTRVPAHLRFDTKLQERKQLQAQKRMSNHDSSLLSGSISPTGPVRLPELKPAPKSHKSKAQQAAQAERALLRAKQQAMQANGNTHEPGQFMHLPLPGNPFQFPISFRGQIPPPMVPQTPEPPPPPPPPKYPIEDLQLNLRGHVRPQLKFMCKDTPVEVDAESKSPLSEKILMKSVGPLLETWDTLNVYCEIFKLDSFTFDDYVEAMLVASEEVPVELFTEIHCSVLKILVSSEAEGGKVQIQLPELEEEEEEEEPEESAAPTPEPEPQPSGRATRSSMAKLEAERLAAELAAAEQEEAEMDDAPGHRAEEVLQGFDWIEQLRKRSFKDGGWELIIVGLLHQLSKSERLKASCEELLEQLVPVDIEPSRETVRRNYATLDINYRVQALQIICMLTAETRAIRGYMEDCSETMTAYRKEKIEWQRKRKQLIEELKSLNDQRKILLPDNLPPSPPLEPTKVAIINGDVKMTDVDDLQANHTSDEIPDSEEDGRKLRRGHDRAVERKRKAEQEAERKEKAEAAAKVPKQSKQFTKVLRDIQKKEDDIAECEKEIAIIDNDLREADCPRTRVLGKDRFWNRYYWFERNGMPYGGLPDSSTAEAEYANGCIWVQGPDELEREGYIDTKEEYQEEYKAKFEMTVPERKKLEEGKTSVFNAHQWGYYDREEDVDKLLTWLDPRGVNELKLRKELVNYRDKIAKNMVNRRKYLGIDDTTAAPATPTEESVTNGATEKKEEETASVKEVSPEPHKGKRSTRVRHSVPAAPVEEEEEEEEEEKEKPKYRCLNWTNTTAMEEIGHLHSLEPPPARSRKPTKKKEAAAAAAVVAEVVAEPVANATRGKKGGRQSMK</sequence>
<dbReference type="PROSITE" id="PS51136">
    <property type="entry name" value="WAC"/>
    <property type="match status" value="1"/>
</dbReference>
<evidence type="ECO:0000259" key="7">
    <source>
        <dbReference type="PROSITE" id="PS50827"/>
    </source>
</evidence>
<dbReference type="InterPro" id="IPR028941">
    <property type="entry name" value="WHIM2_dom"/>
</dbReference>
<feature type="region of interest" description="Disordered" evidence="6">
    <location>
        <begin position="954"/>
        <end position="1020"/>
    </location>
</feature>
<dbReference type="Pfam" id="PF15612">
    <property type="entry name" value="WHIM1"/>
    <property type="match status" value="1"/>
</dbReference>
<evidence type="ECO:0000313" key="10">
    <source>
        <dbReference type="Proteomes" id="UP001323405"/>
    </source>
</evidence>
<feature type="region of interest" description="Disordered" evidence="6">
    <location>
        <begin position="268"/>
        <end position="309"/>
    </location>
</feature>
<evidence type="ECO:0000256" key="6">
    <source>
        <dbReference type="SAM" id="MobiDB-lite"/>
    </source>
</evidence>
<name>A0ABR0G3A1_9PEZI</name>